<proteinExistence type="predicted"/>
<name>A0ACC0GYA4_9ERIC</name>
<organism evidence="1 2">
    <name type="scientific">Camellia lanceoleosa</name>
    <dbReference type="NCBI Taxonomy" id="1840588"/>
    <lineage>
        <taxon>Eukaryota</taxon>
        <taxon>Viridiplantae</taxon>
        <taxon>Streptophyta</taxon>
        <taxon>Embryophyta</taxon>
        <taxon>Tracheophyta</taxon>
        <taxon>Spermatophyta</taxon>
        <taxon>Magnoliopsida</taxon>
        <taxon>eudicotyledons</taxon>
        <taxon>Gunneridae</taxon>
        <taxon>Pentapetalae</taxon>
        <taxon>asterids</taxon>
        <taxon>Ericales</taxon>
        <taxon>Theaceae</taxon>
        <taxon>Camellia</taxon>
    </lineage>
</organism>
<sequence>MYEGERKRGKASGKGKFSWPSRATFEGEFKSGYMESLEPSSDPMETPTEGLGPPIRNMGTAKKATPTATTTTVRGGATSKTGMESTCGRMGISMWVSGNWV</sequence>
<gene>
    <name evidence="1" type="ORF">LOK49_LG08G00922</name>
</gene>
<dbReference type="Proteomes" id="UP001060215">
    <property type="component" value="Chromosome 9"/>
</dbReference>
<evidence type="ECO:0000313" key="2">
    <source>
        <dbReference type="Proteomes" id="UP001060215"/>
    </source>
</evidence>
<evidence type="ECO:0000313" key="1">
    <source>
        <dbReference type="EMBL" id="KAI8004526.1"/>
    </source>
</evidence>
<dbReference type="EMBL" id="CM045766">
    <property type="protein sequence ID" value="KAI8004526.1"/>
    <property type="molecule type" value="Genomic_DNA"/>
</dbReference>
<accession>A0ACC0GYA4</accession>
<protein>
    <submittedName>
        <fullName evidence="1">Phosphatidylinositol 4-phosphate 5-kinase 2</fullName>
    </submittedName>
</protein>
<keyword evidence="2" id="KW-1185">Reference proteome</keyword>
<comment type="caution">
    <text evidence="1">The sequence shown here is derived from an EMBL/GenBank/DDBJ whole genome shotgun (WGS) entry which is preliminary data.</text>
</comment>
<reference evidence="1 2" key="1">
    <citation type="journal article" date="2022" name="Plant J.">
        <title>Chromosome-level genome of Camellia lanceoleosa provides a valuable resource for understanding genome evolution and self-incompatibility.</title>
        <authorList>
            <person name="Gong W."/>
            <person name="Xiao S."/>
            <person name="Wang L."/>
            <person name="Liao Z."/>
            <person name="Chang Y."/>
            <person name="Mo W."/>
            <person name="Hu G."/>
            <person name="Li W."/>
            <person name="Zhao G."/>
            <person name="Zhu H."/>
            <person name="Hu X."/>
            <person name="Ji K."/>
            <person name="Xiang X."/>
            <person name="Song Q."/>
            <person name="Yuan D."/>
            <person name="Jin S."/>
            <person name="Zhang L."/>
        </authorList>
    </citation>
    <scope>NUCLEOTIDE SEQUENCE [LARGE SCALE GENOMIC DNA]</scope>
    <source>
        <strain evidence="1">SQ_2022a</strain>
    </source>
</reference>